<name>A0A8J6AJ53_GALPY</name>
<evidence type="ECO:0000313" key="3">
    <source>
        <dbReference type="Proteomes" id="UP000700334"/>
    </source>
</evidence>
<proteinExistence type="predicted"/>
<dbReference type="PANTHER" id="PTHR28450">
    <property type="entry name" value="FANCONI ANEMIA GROUP B PROTEIN"/>
    <property type="match status" value="1"/>
</dbReference>
<gene>
    <name evidence="2" type="ORF">J0S82_016490</name>
</gene>
<dbReference type="GO" id="GO:1905168">
    <property type="term" value="P:positive regulation of double-strand break repair via homologous recombination"/>
    <property type="evidence" value="ECO:0007669"/>
    <property type="project" value="TreeGrafter"/>
</dbReference>
<feature type="coiled-coil region" evidence="1">
    <location>
        <begin position="795"/>
        <end position="822"/>
    </location>
</feature>
<dbReference type="InterPro" id="IPR033333">
    <property type="entry name" value="FANCB"/>
</dbReference>
<dbReference type="AlphaFoldDB" id="A0A8J6AJ53"/>
<dbReference type="PANTHER" id="PTHR28450:SF1">
    <property type="entry name" value="FANCONI ANEMIA GROUP B PROTEIN"/>
    <property type="match status" value="1"/>
</dbReference>
<comment type="caution">
    <text evidence="2">The sequence shown here is derived from an EMBL/GenBank/DDBJ whole genome shotgun (WGS) entry which is preliminary data.</text>
</comment>
<organism evidence="2 3">
    <name type="scientific">Galemys pyrenaicus</name>
    <name type="common">Iberian desman</name>
    <name type="synonym">Pyrenean desman</name>
    <dbReference type="NCBI Taxonomy" id="202257"/>
    <lineage>
        <taxon>Eukaryota</taxon>
        <taxon>Metazoa</taxon>
        <taxon>Chordata</taxon>
        <taxon>Craniata</taxon>
        <taxon>Vertebrata</taxon>
        <taxon>Euteleostomi</taxon>
        <taxon>Mammalia</taxon>
        <taxon>Eutheria</taxon>
        <taxon>Laurasiatheria</taxon>
        <taxon>Eulipotyphla</taxon>
        <taxon>Talpidae</taxon>
        <taxon>Galemys</taxon>
    </lineage>
</organism>
<accession>A0A8J6AJ53</accession>
<dbReference type="Proteomes" id="UP000700334">
    <property type="component" value="Unassembled WGS sequence"/>
</dbReference>
<dbReference type="GO" id="GO:0036297">
    <property type="term" value="P:interstrand cross-link repair"/>
    <property type="evidence" value="ECO:0007669"/>
    <property type="project" value="InterPro"/>
</dbReference>
<dbReference type="GO" id="GO:2000042">
    <property type="term" value="P:negative regulation of double-strand break repair via homologous recombination"/>
    <property type="evidence" value="ECO:0007669"/>
    <property type="project" value="TreeGrafter"/>
</dbReference>
<keyword evidence="3" id="KW-1185">Reference proteome</keyword>
<dbReference type="EMBL" id="JAGFMF010011596">
    <property type="protein sequence ID" value="KAG8519747.1"/>
    <property type="molecule type" value="Genomic_DNA"/>
</dbReference>
<evidence type="ECO:0000256" key="1">
    <source>
        <dbReference type="SAM" id="Coils"/>
    </source>
</evidence>
<evidence type="ECO:0000313" key="2">
    <source>
        <dbReference type="EMBL" id="KAG8519747.1"/>
    </source>
</evidence>
<protein>
    <submittedName>
        <fullName evidence="2">Fanconi anemia group B protein</fullName>
    </submittedName>
</protein>
<dbReference type="GO" id="GO:0043240">
    <property type="term" value="C:Fanconi anaemia nuclear complex"/>
    <property type="evidence" value="ECO:0007669"/>
    <property type="project" value="InterPro"/>
</dbReference>
<dbReference type="OrthoDB" id="1917888at2759"/>
<dbReference type="GO" id="GO:1990414">
    <property type="term" value="P:replication-born double-strand break repair via sister chromatid exchange"/>
    <property type="evidence" value="ECO:0007669"/>
    <property type="project" value="TreeGrafter"/>
</dbReference>
<keyword evidence="1" id="KW-0175">Coiled coil</keyword>
<reference evidence="2" key="1">
    <citation type="journal article" date="2021" name="Evol. Appl.">
        <title>The genome of the Pyrenean desman and the effects of bottlenecks and inbreeding on the genomic landscape of an endangered species.</title>
        <authorList>
            <person name="Escoda L."/>
            <person name="Castresana J."/>
        </authorList>
    </citation>
    <scope>NUCLEOTIDE SEQUENCE</scope>
    <source>
        <strain evidence="2">IBE-C5619</strain>
    </source>
</reference>
<sequence>MPADEQERVLCYNGEVLVFRLSKGTLADEGPAEIPLLHVRRMVFDRETGAFVQKSMGSFSLKEEDSPLKIVCCNCVSDFRTGINLPYIVIQSTEKNNVFKYFLLFLHSTNQFEQCLSFRLGHELEELKVLNGPFLLWRHVETFYSISSKTGKVVTISIGLSSIEWAGEIENLGMVLLGQKGCYLSEEGWTDKFSKSDFAIQNTKFCVYALENQEVLSDSYIIPPAYSSVVTYVHVCATEMVNNQLRMWLVALTRKNQLISFQNGTPESVCQLPFGDPCAVQLMDGGGGEQLFLVSFRSHDACAVWNKNFQVAAKWENTKSVLIDDFIGTGTEQVLLLFKDSLNLDCLSSFKITDFGSINYSNEPLECNEDDSFEDTQKNRCLIIPALERRVQVGLASLQELQQHLLLKEKMVSKSCKSLINLVHGEDDSTSCTEEDCLVTLCGKEENPVHTFDEKPSRSFQVSEQIVEKIWYRVMDDNLIVGVKTVSLHLSPNHVTLSLLVTQADGSDFSFVKCQNRVIKLRRESFPAPHLVPCGIESEAKRIRLTMDSDEEKKEGFVSKPPSRKDSIHLITAVTSLPPLLAFKNFGCIVLLQVRERENDDSCEDGYIQCGRIFLSLEDLSNEKYIVTFSKKNPIEHMEDLFALLAALHKSCFQITSPIYALNSMKVWLFNHMKCEMIEEFPEICFCKMPGSFYGTLFSWQQRTPFEGILTIYFRNQTVLFQCLHNLTRVLPIDCVLRKLKLGMEDFLIDHLAHSLEKELITLGSLSSALVKVENNLVQRCEASKEQSSDDEAVLSDREENIQQYRKELQREKKQILMTNLKVSGALYREIVLKLSEVQLKSDSTAQKLIGL</sequence>